<dbReference type="WBParaSite" id="Gr19_v10_g14537.t1">
    <property type="protein sequence ID" value="Gr19_v10_g14537.t1"/>
    <property type="gene ID" value="Gr19_v10_g14537"/>
</dbReference>
<proteinExistence type="predicted"/>
<accession>A0A914H646</accession>
<evidence type="ECO:0000313" key="2">
    <source>
        <dbReference type="Proteomes" id="UP000887572"/>
    </source>
</evidence>
<keyword evidence="2" id="KW-1185">Reference proteome</keyword>
<feature type="compositionally biased region" description="Polar residues" evidence="1">
    <location>
        <begin position="12"/>
        <end position="30"/>
    </location>
</feature>
<organism evidence="2 3">
    <name type="scientific">Globodera rostochiensis</name>
    <name type="common">Golden nematode worm</name>
    <name type="synonym">Heterodera rostochiensis</name>
    <dbReference type="NCBI Taxonomy" id="31243"/>
    <lineage>
        <taxon>Eukaryota</taxon>
        <taxon>Metazoa</taxon>
        <taxon>Ecdysozoa</taxon>
        <taxon>Nematoda</taxon>
        <taxon>Chromadorea</taxon>
        <taxon>Rhabditida</taxon>
        <taxon>Tylenchina</taxon>
        <taxon>Tylenchomorpha</taxon>
        <taxon>Tylenchoidea</taxon>
        <taxon>Heteroderidae</taxon>
        <taxon>Heteroderinae</taxon>
        <taxon>Globodera</taxon>
    </lineage>
</organism>
<dbReference type="AlphaFoldDB" id="A0A914H646"/>
<evidence type="ECO:0000313" key="3">
    <source>
        <dbReference type="WBParaSite" id="Gr19_v10_g14537.t1"/>
    </source>
</evidence>
<reference evidence="3" key="1">
    <citation type="submission" date="2022-11" db="UniProtKB">
        <authorList>
            <consortium name="WormBaseParasite"/>
        </authorList>
    </citation>
    <scope>IDENTIFICATION</scope>
</reference>
<feature type="region of interest" description="Disordered" evidence="1">
    <location>
        <begin position="1"/>
        <end position="32"/>
    </location>
</feature>
<sequence>MLMLSPQGHCTAEQQGDQTPSSSNSAQLNASRRLDAPPLFRAMFTDFTQNLLPAGTHDFPNVSVTCFRTSLCGTLSCMFDNGAYHGRDQLNKPVHGSQHE</sequence>
<dbReference type="Proteomes" id="UP000887572">
    <property type="component" value="Unplaced"/>
</dbReference>
<protein>
    <submittedName>
        <fullName evidence="3">Uncharacterized protein</fullName>
    </submittedName>
</protein>
<name>A0A914H646_GLORO</name>
<evidence type="ECO:0000256" key="1">
    <source>
        <dbReference type="SAM" id="MobiDB-lite"/>
    </source>
</evidence>